<evidence type="ECO:0000259" key="8">
    <source>
        <dbReference type="PROSITE" id="PS51462"/>
    </source>
</evidence>
<dbReference type="RefSeq" id="XP_014670936.1">
    <property type="nucleotide sequence ID" value="XM_014815450.1"/>
</dbReference>
<comment type="similarity">
    <text evidence="3">Belongs to the Nudix hydrolase family.</text>
</comment>
<dbReference type="GeneID" id="106811739"/>
<keyword evidence="4" id="KW-0479">Metal-binding</keyword>
<dbReference type="InterPro" id="IPR000086">
    <property type="entry name" value="NUDIX_hydrolase_dom"/>
</dbReference>
<evidence type="ECO:0000256" key="3">
    <source>
        <dbReference type="ARBA" id="ARBA00005582"/>
    </source>
</evidence>
<keyword evidence="9" id="KW-1185">Reference proteome</keyword>
<protein>
    <submittedName>
        <fullName evidence="10">Nucleoside diphosphate-linked moiety X motif 19, mitochondrial-like isoform X1</fullName>
    </submittedName>
</protein>
<evidence type="ECO:0000256" key="6">
    <source>
        <dbReference type="ARBA" id="ARBA00022842"/>
    </source>
</evidence>
<keyword evidence="6" id="KW-0460">Magnesium</keyword>
<keyword evidence="7" id="KW-0464">Manganese</keyword>
<evidence type="ECO:0000256" key="5">
    <source>
        <dbReference type="ARBA" id="ARBA00022801"/>
    </source>
</evidence>
<evidence type="ECO:0000313" key="9">
    <source>
        <dbReference type="Proteomes" id="UP000695022"/>
    </source>
</evidence>
<dbReference type="CDD" id="cd18870">
    <property type="entry name" value="NUDIX_AcylCoAdiphos_Nudt19"/>
    <property type="match status" value="1"/>
</dbReference>
<dbReference type="PROSITE" id="PS51462">
    <property type="entry name" value="NUDIX"/>
    <property type="match status" value="1"/>
</dbReference>
<reference evidence="10" key="1">
    <citation type="submission" date="2025-08" db="UniProtKB">
        <authorList>
            <consortium name="RefSeq"/>
        </authorList>
    </citation>
    <scope>IDENTIFICATION</scope>
</reference>
<sequence>MKQWKNSATLILAAGKRFAGAGHNHKQLKLLDDGTMNRLALPPSVMKSVGGQEYMGSNYKVLMLKRSSKSSFMPNAHVFPGGVIDRADYSDEWLDVLDTNLFSSLTAGINGPRPPSTLYESKTGIPPDVAFRICAVRETFEETGILISRGQSSNGAPVLMKEDDIIKWRMRVTEDAAQFVRMCRAFKIVPNIWELYEWANWLTPSTDKVKRGNRRRYNTMFYIACMESIIDAFHDDKETVSSKWYAPVKGLSEHWMSNVWLAPPQFYEISRLANFPDLSELKSFAIERQKKGCTCSYPVMIELNDCVISVLKGDDLYPEEPDLHNQPVLSIDTTTSESLSSSKNLNRLEFVGMPHQCVTSNVDICGHPAIPSFLRKCRNALHSKL</sequence>
<evidence type="ECO:0000256" key="7">
    <source>
        <dbReference type="ARBA" id="ARBA00023211"/>
    </source>
</evidence>
<evidence type="ECO:0000256" key="2">
    <source>
        <dbReference type="ARBA" id="ARBA00001946"/>
    </source>
</evidence>
<keyword evidence="5" id="KW-0378">Hydrolase</keyword>
<dbReference type="Gene3D" id="3.90.79.10">
    <property type="entry name" value="Nucleoside Triphosphate Pyrophosphohydrolase"/>
    <property type="match status" value="1"/>
</dbReference>
<dbReference type="PANTHER" id="PTHR12318:SF0">
    <property type="entry name" value="ACYL-COENZYME A DIPHOSPHATASE NUDT19"/>
    <property type="match status" value="1"/>
</dbReference>
<name>A0ABM1EFG5_PRICU</name>
<dbReference type="InterPro" id="IPR039121">
    <property type="entry name" value="NUDT19"/>
</dbReference>
<dbReference type="Proteomes" id="UP000695022">
    <property type="component" value="Unplaced"/>
</dbReference>
<proteinExistence type="inferred from homology"/>
<organism evidence="9 10">
    <name type="scientific">Priapulus caudatus</name>
    <name type="common">Priapulid worm</name>
    <dbReference type="NCBI Taxonomy" id="37621"/>
    <lineage>
        <taxon>Eukaryota</taxon>
        <taxon>Metazoa</taxon>
        <taxon>Ecdysozoa</taxon>
        <taxon>Scalidophora</taxon>
        <taxon>Priapulida</taxon>
        <taxon>Priapulimorpha</taxon>
        <taxon>Priapulimorphida</taxon>
        <taxon>Priapulidae</taxon>
        <taxon>Priapulus</taxon>
    </lineage>
</organism>
<feature type="domain" description="Nudix hydrolase" evidence="8">
    <location>
        <begin position="44"/>
        <end position="285"/>
    </location>
</feature>
<comment type="cofactor">
    <cofactor evidence="1">
        <name>Mn(2+)</name>
        <dbReference type="ChEBI" id="CHEBI:29035"/>
    </cofactor>
</comment>
<dbReference type="SUPFAM" id="SSF55811">
    <property type="entry name" value="Nudix"/>
    <property type="match status" value="1"/>
</dbReference>
<dbReference type="PANTHER" id="PTHR12318">
    <property type="entry name" value="TESTOSTERONE-REGULATED PROTEIN RP2"/>
    <property type="match status" value="1"/>
</dbReference>
<evidence type="ECO:0000313" key="10">
    <source>
        <dbReference type="RefSeq" id="XP_014670936.1"/>
    </source>
</evidence>
<evidence type="ECO:0000256" key="4">
    <source>
        <dbReference type="ARBA" id="ARBA00022723"/>
    </source>
</evidence>
<dbReference type="InterPro" id="IPR015797">
    <property type="entry name" value="NUDIX_hydrolase-like_dom_sf"/>
</dbReference>
<evidence type="ECO:0000256" key="1">
    <source>
        <dbReference type="ARBA" id="ARBA00001936"/>
    </source>
</evidence>
<comment type="cofactor">
    <cofactor evidence="2">
        <name>Mg(2+)</name>
        <dbReference type="ChEBI" id="CHEBI:18420"/>
    </cofactor>
</comment>
<accession>A0ABM1EFG5</accession>
<gene>
    <name evidence="10" type="primary">LOC106811739</name>
</gene>